<proteinExistence type="predicted"/>
<dbReference type="GO" id="GO:0005737">
    <property type="term" value="C:cytoplasm"/>
    <property type="evidence" value="ECO:0000318"/>
    <property type="project" value="GO_Central"/>
</dbReference>
<dbReference type="STRING" id="51240.A0A2I4GXV1"/>
<dbReference type="OrthoDB" id="10259545at2759"/>
<gene>
    <name evidence="2" type="primary">LOC109011833</name>
</gene>
<dbReference type="RefSeq" id="XP_018848718.1">
    <property type="nucleotide sequence ID" value="XM_018993173.2"/>
</dbReference>
<dbReference type="GO" id="GO:0004124">
    <property type="term" value="F:cysteine synthase activity"/>
    <property type="evidence" value="ECO:0000318"/>
    <property type="project" value="GO_Central"/>
</dbReference>
<dbReference type="SUPFAM" id="SSF53686">
    <property type="entry name" value="Tryptophan synthase beta subunit-like PLP-dependent enzymes"/>
    <property type="match status" value="1"/>
</dbReference>
<dbReference type="AlphaFoldDB" id="A0A2I4GXV1"/>
<dbReference type="KEGG" id="jre:109011833"/>
<dbReference type="Proteomes" id="UP000235220">
    <property type="component" value="Chromosome 4"/>
</dbReference>
<dbReference type="InterPro" id="IPR036052">
    <property type="entry name" value="TrpB-like_PALP_sf"/>
</dbReference>
<accession>A0A2I4GXV1</accession>
<organism evidence="1 2">
    <name type="scientific">Juglans regia</name>
    <name type="common">English walnut</name>
    <dbReference type="NCBI Taxonomy" id="51240"/>
    <lineage>
        <taxon>Eukaryota</taxon>
        <taxon>Viridiplantae</taxon>
        <taxon>Streptophyta</taxon>
        <taxon>Embryophyta</taxon>
        <taxon>Tracheophyta</taxon>
        <taxon>Spermatophyta</taxon>
        <taxon>Magnoliopsida</taxon>
        <taxon>eudicotyledons</taxon>
        <taxon>Gunneridae</taxon>
        <taxon>Pentapetalae</taxon>
        <taxon>rosids</taxon>
        <taxon>fabids</taxon>
        <taxon>Fagales</taxon>
        <taxon>Juglandaceae</taxon>
        <taxon>Juglans</taxon>
    </lineage>
</organism>
<keyword evidence="1" id="KW-1185">Reference proteome</keyword>
<dbReference type="PANTHER" id="PTHR10314">
    <property type="entry name" value="CYSTATHIONINE BETA-SYNTHASE"/>
    <property type="match status" value="1"/>
</dbReference>
<dbReference type="Pfam" id="PF00291">
    <property type="entry name" value="PALP"/>
    <property type="match status" value="1"/>
</dbReference>
<dbReference type="GeneID" id="109011833"/>
<dbReference type="GO" id="GO:0006535">
    <property type="term" value="P:cysteine biosynthetic process from serine"/>
    <property type="evidence" value="ECO:0000318"/>
    <property type="project" value="GO_Central"/>
</dbReference>
<dbReference type="Gramene" id="Jr04_08610_p1">
    <property type="protein sequence ID" value="cds.Jr04_08610_p1"/>
    <property type="gene ID" value="Jr04_08610"/>
</dbReference>
<dbReference type="InterPro" id="IPR050214">
    <property type="entry name" value="Cys_Synth/Cystath_Beta-Synth"/>
</dbReference>
<dbReference type="Gene3D" id="3.40.50.1100">
    <property type="match status" value="1"/>
</dbReference>
<name>A0A2I4GXV1_JUGRE</name>
<evidence type="ECO:0000313" key="1">
    <source>
        <dbReference type="Proteomes" id="UP000235220"/>
    </source>
</evidence>
<protein>
    <submittedName>
        <fullName evidence="2">Cysteine synthase-like</fullName>
    </submittedName>
</protein>
<sequence length="164" mass="18204">MMMHNGNNNYKNGVLASASAATTSMTMMLSSSMKNEQAQGFKTYFKNPWGWYKFHYEKTPKGIYLIQGIGAGIIRTVLDVNVLDEVIQVSSEESIENAKQLALKEGLLVGISSGAAAATAIKLAQRPENARKLIVVVFPSCRERYLSSPLFDSIRREVENMTYD</sequence>
<reference evidence="2" key="1">
    <citation type="submission" date="2025-08" db="UniProtKB">
        <authorList>
            <consortium name="RefSeq"/>
        </authorList>
    </citation>
    <scope>IDENTIFICATION</scope>
    <source>
        <tissue evidence="2">Leaves</tissue>
    </source>
</reference>
<evidence type="ECO:0000313" key="2">
    <source>
        <dbReference type="RefSeq" id="XP_018848718.1"/>
    </source>
</evidence>
<dbReference type="InterPro" id="IPR001926">
    <property type="entry name" value="TrpB-like_PALP"/>
</dbReference>